<accession>A0A2H3JJF4</accession>
<reference evidence="1 2" key="1">
    <citation type="journal article" date="2012" name="Science">
        <title>The Paleozoic origin of enzymatic lignin decomposition reconstructed from 31 fungal genomes.</title>
        <authorList>
            <person name="Floudas D."/>
            <person name="Binder M."/>
            <person name="Riley R."/>
            <person name="Barry K."/>
            <person name="Blanchette R.A."/>
            <person name="Henrissat B."/>
            <person name="Martinez A.T."/>
            <person name="Otillar R."/>
            <person name="Spatafora J.W."/>
            <person name="Yadav J.S."/>
            <person name="Aerts A."/>
            <person name="Benoit I."/>
            <person name="Boyd A."/>
            <person name="Carlson A."/>
            <person name="Copeland A."/>
            <person name="Coutinho P.M."/>
            <person name="de Vries R.P."/>
            <person name="Ferreira P."/>
            <person name="Findley K."/>
            <person name="Foster B."/>
            <person name="Gaskell J."/>
            <person name="Glotzer D."/>
            <person name="Gorecki P."/>
            <person name="Heitman J."/>
            <person name="Hesse C."/>
            <person name="Hori C."/>
            <person name="Igarashi K."/>
            <person name="Jurgens J.A."/>
            <person name="Kallen N."/>
            <person name="Kersten P."/>
            <person name="Kohler A."/>
            <person name="Kuees U."/>
            <person name="Kumar T.K.A."/>
            <person name="Kuo A."/>
            <person name="LaButti K."/>
            <person name="Larrondo L.F."/>
            <person name="Lindquist E."/>
            <person name="Ling A."/>
            <person name="Lombard V."/>
            <person name="Lucas S."/>
            <person name="Lundell T."/>
            <person name="Martin R."/>
            <person name="McLaughlin D.J."/>
            <person name="Morgenstern I."/>
            <person name="Morin E."/>
            <person name="Murat C."/>
            <person name="Nagy L.G."/>
            <person name="Nolan M."/>
            <person name="Ohm R.A."/>
            <person name="Patyshakuliyeva A."/>
            <person name="Rokas A."/>
            <person name="Ruiz-Duenas F.J."/>
            <person name="Sabat G."/>
            <person name="Salamov A."/>
            <person name="Samejima M."/>
            <person name="Schmutz J."/>
            <person name="Slot J.C."/>
            <person name="St John F."/>
            <person name="Stenlid J."/>
            <person name="Sun H."/>
            <person name="Sun S."/>
            <person name="Syed K."/>
            <person name="Tsang A."/>
            <person name="Wiebenga A."/>
            <person name="Young D."/>
            <person name="Pisabarro A."/>
            <person name="Eastwood D.C."/>
            <person name="Martin F."/>
            <person name="Cullen D."/>
            <person name="Grigoriev I.V."/>
            <person name="Hibbett D.S."/>
        </authorList>
    </citation>
    <scope>NUCLEOTIDE SEQUENCE [LARGE SCALE GENOMIC DNA]</scope>
    <source>
        <strain evidence="1 2">MD-104</strain>
    </source>
</reference>
<name>A0A2H3JJF4_WOLCO</name>
<evidence type="ECO:0000313" key="1">
    <source>
        <dbReference type="EMBL" id="PCH41971.1"/>
    </source>
</evidence>
<dbReference type="AlphaFoldDB" id="A0A2H3JJF4"/>
<evidence type="ECO:0000313" key="2">
    <source>
        <dbReference type="Proteomes" id="UP000218811"/>
    </source>
</evidence>
<dbReference type="Proteomes" id="UP000218811">
    <property type="component" value="Unassembled WGS sequence"/>
</dbReference>
<protein>
    <submittedName>
        <fullName evidence="1">Uncharacterized protein</fullName>
    </submittedName>
</protein>
<proteinExistence type="predicted"/>
<gene>
    <name evidence="1" type="ORF">WOLCODRAFT_152032</name>
</gene>
<organism evidence="1 2">
    <name type="scientific">Wolfiporia cocos (strain MD-104)</name>
    <name type="common">Brown rot fungus</name>
    <dbReference type="NCBI Taxonomy" id="742152"/>
    <lineage>
        <taxon>Eukaryota</taxon>
        <taxon>Fungi</taxon>
        <taxon>Dikarya</taxon>
        <taxon>Basidiomycota</taxon>
        <taxon>Agaricomycotina</taxon>
        <taxon>Agaricomycetes</taxon>
        <taxon>Polyporales</taxon>
        <taxon>Phaeolaceae</taxon>
        <taxon>Wolfiporia</taxon>
    </lineage>
</organism>
<sequence length="154" mass="16481">MAASATKRNLSTVKKKRPRRIPPTLDAMSLRSARLLLCLWGFLVAAPGARTILACIRTQYTGGAYMFPQYYPALYSRGGSEWGSSIVGGHKIYAITSQPQADASRICCSVMGAAGTSSQDECMELSSGGERGLTLLEHSLSTLAVGAGYERNIE</sequence>
<keyword evidence="2" id="KW-1185">Reference proteome</keyword>
<dbReference type="EMBL" id="KB468124">
    <property type="protein sequence ID" value="PCH41971.1"/>
    <property type="molecule type" value="Genomic_DNA"/>
</dbReference>